<evidence type="ECO:0000256" key="1">
    <source>
        <dbReference type="SAM" id="MobiDB-lite"/>
    </source>
</evidence>
<sequence length="114" mass="13587">MLHKIQRIGCTGNTKVKIARRGKRFKTTLLFGFLLLLQLKTQIYRISIILTKREGIDLCVYGLEEDQRKMKDRKEERRRLFLCKKKKTEQKKKEEGEKNVNESMSNDLENGKRE</sequence>
<evidence type="ECO:0000313" key="2">
    <source>
        <dbReference type="EMBL" id="KAL2718027.1"/>
    </source>
</evidence>
<proteinExistence type="predicted"/>
<dbReference type="EMBL" id="JAUDFV010000152">
    <property type="protein sequence ID" value="KAL2718027.1"/>
    <property type="molecule type" value="Genomic_DNA"/>
</dbReference>
<accession>A0ABD2ACE0</accession>
<gene>
    <name evidence="2" type="ORF">V1478_011903</name>
</gene>
<organism evidence="2 3">
    <name type="scientific">Vespula squamosa</name>
    <name type="common">Southern yellow jacket</name>
    <name type="synonym">Wasp</name>
    <dbReference type="NCBI Taxonomy" id="30214"/>
    <lineage>
        <taxon>Eukaryota</taxon>
        <taxon>Metazoa</taxon>
        <taxon>Ecdysozoa</taxon>
        <taxon>Arthropoda</taxon>
        <taxon>Hexapoda</taxon>
        <taxon>Insecta</taxon>
        <taxon>Pterygota</taxon>
        <taxon>Neoptera</taxon>
        <taxon>Endopterygota</taxon>
        <taxon>Hymenoptera</taxon>
        <taxon>Apocrita</taxon>
        <taxon>Aculeata</taxon>
        <taxon>Vespoidea</taxon>
        <taxon>Vespidae</taxon>
        <taxon>Vespinae</taxon>
        <taxon>Vespula</taxon>
    </lineage>
</organism>
<dbReference type="AlphaFoldDB" id="A0ABD2ACE0"/>
<feature type="compositionally biased region" description="Basic and acidic residues" evidence="1">
    <location>
        <begin position="91"/>
        <end position="100"/>
    </location>
</feature>
<comment type="caution">
    <text evidence="2">The sequence shown here is derived from an EMBL/GenBank/DDBJ whole genome shotgun (WGS) entry which is preliminary data.</text>
</comment>
<protein>
    <submittedName>
        <fullName evidence="2">Uncharacterized protein</fullName>
    </submittedName>
</protein>
<evidence type="ECO:0000313" key="3">
    <source>
        <dbReference type="Proteomes" id="UP001607302"/>
    </source>
</evidence>
<reference evidence="2 3" key="1">
    <citation type="journal article" date="2024" name="Ann. Entomol. Soc. Am.">
        <title>Genomic analyses of the southern and eastern yellowjacket wasps (Hymenoptera: Vespidae) reveal evolutionary signatures of social life.</title>
        <authorList>
            <person name="Catto M.A."/>
            <person name="Caine P.B."/>
            <person name="Orr S.E."/>
            <person name="Hunt B.G."/>
            <person name="Goodisman M.A.D."/>
        </authorList>
    </citation>
    <scope>NUCLEOTIDE SEQUENCE [LARGE SCALE GENOMIC DNA]</scope>
    <source>
        <strain evidence="2">233</strain>
        <tissue evidence="2">Head and thorax</tissue>
    </source>
</reference>
<dbReference type="Proteomes" id="UP001607302">
    <property type="component" value="Unassembled WGS sequence"/>
</dbReference>
<name>A0ABD2ACE0_VESSQ</name>
<keyword evidence="3" id="KW-1185">Reference proteome</keyword>
<feature type="region of interest" description="Disordered" evidence="1">
    <location>
        <begin position="87"/>
        <end position="114"/>
    </location>
</feature>